<dbReference type="EnsemblPlants" id="TuG1812G0500003187.01.T01">
    <property type="protein sequence ID" value="TuG1812G0500003187.01.T01.cds336937"/>
    <property type="gene ID" value="TuG1812G0500003187.01"/>
</dbReference>
<proteinExistence type="predicted"/>
<name>A0A8R7QGQ6_TRIUA</name>
<protein>
    <submittedName>
        <fullName evidence="1">Uncharacterized protein</fullName>
    </submittedName>
</protein>
<evidence type="ECO:0000313" key="1">
    <source>
        <dbReference type="EnsemblPlants" id="TuG1812G0500003187.01.T01.cds336937"/>
    </source>
</evidence>
<dbReference type="Gramene" id="TuG1812G0500003187.01.T01">
    <property type="protein sequence ID" value="TuG1812G0500003187.01.T01.cds336937"/>
    <property type="gene ID" value="TuG1812G0500003187.01"/>
</dbReference>
<reference evidence="1" key="2">
    <citation type="submission" date="2018-03" db="EMBL/GenBank/DDBJ databases">
        <title>The Triticum urartu genome reveals the dynamic nature of wheat genome evolution.</title>
        <authorList>
            <person name="Ling H."/>
            <person name="Ma B."/>
            <person name="Shi X."/>
            <person name="Liu H."/>
            <person name="Dong L."/>
            <person name="Sun H."/>
            <person name="Cao Y."/>
            <person name="Gao Q."/>
            <person name="Zheng S."/>
            <person name="Li Y."/>
            <person name="Yu Y."/>
            <person name="Du H."/>
            <person name="Qi M."/>
            <person name="Li Y."/>
            <person name="Yu H."/>
            <person name="Cui Y."/>
            <person name="Wang N."/>
            <person name="Chen C."/>
            <person name="Wu H."/>
            <person name="Zhao Y."/>
            <person name="Zhang J."/>
            <person name="Li Y."/>
            <person name="Zhou W."/>
            <person name="Zhang B."/>
            <person name="Hu W."/>
            <person name="Eijk M."/>
            <person name="Tang J."/>
            <person name="Witsenboer H."/>
            <person name="Zhao S."/>
            <person name="Li Z."/>
            <person name="Zhang A."/>
            <person name="Wang D."/>
            <person name="Liang C."/>
        </authorList>
    </citation>
    <scope>NUCLEOTIDE SEQUENCE [LARGE SCALE GENOMIC DNA]</scope>
    <source>
        <strain evidence="1">cv. G1812</strain>
    </source>
</reference>
<evidence type="ECO:0000313" key="2">
    <source>
        <dbReference type="Proteomes" id="UP000015106"/>
    </source>
</evidence>
<accession>A0A8R7QGQ6</accession>
<organism evidence="1 2">
    <name type="scientific">Triticum urartu</name>
    <name type="common">Red wild einkorn</name>
    <name type="synonym">Crithodium urartu</name>
    <dbReference type="NCBI Taxonomy" id="4572"/>
    <lineage>
        <taxon>Eukaryota</taxon>
        <taxon>Viridiplantae</taxon>
        <taxon>Streptophyta</taxon>
        <taxon>Embryophyta</taxon>
        <taxon>Tracheophyta</taxon>
        <taxon>Spermatophyta</taxon>
        <taxon>Magnoliopsida</taxon>
        <taxon>Liliopsida</taxon>
        <taxon>Poales</taxon>
        <taxon>Poaceae</taxon>
        <taxon>BOP clade</taxon>
        <taxon>Pooideae</taxon>
        <taxon>Triticodae</taxon>
        <taxon>Triticeae</taxon>
        <taxon>Triticinae</taxon>
        <taxon>Triticum</taxon>
    </lineage>
</organism>
<sequence length="25" mass="2599">MRSRVGGVLLLAARSAGAGRLSTLW</sequence>
<dbReference type="AlphaFoldDB" id="A0A8R7QGQ6"/>
<keyword evidence="2" id="KW-1185">Reference proteome</keyword>
<reference evidence="1" key="3">
    <citation type="submission" date="2022-06" db="UniProtKB">
        <authorList>
            <consortium name="EnsemblPlants"/>
        </authorList>
    </citation>
    <scope>IDENTIFICATION</scope>
</reference>
<dbReference type="Proteomes" id="UP000015106">
    <property type="component" value="Chromosome 5"/>
</dbReference>
<reference evidence="2" key="1">
    <citation type="journal article" date="2013" name="Nature">
        <title>Draft genome of the wheat A-genome progenitor Triticum urartu.</title>
        <authorList>
            <person name="Ling H.Q."/>
            <person name="Zhao S."/>
            <person name="Liu D."/>
            <person name="Wang J."/>
            <person name="Sun H."/>
            <person name="Zhang C."/>
            <person name="Fan H."/>
            <person name="Li D."/>
            <person name="Dong L."/>
            <person name="Tao Y."/>
            <person name="Gao C."/>
            <person name="Wu H."/>
            <person name="Li Y."/>
            <person name="Cui Y."/>
            <person name="Guo X."/>
            <person name="Zheng S."/>
            <person name="Wang B."/>
            <person name="Yu K."/>
            <person name="Liang Q."/>
            <person name="Yang W."/>
            <person name="Lou X."/>
            <person name="Chen J."/>
            <person name="Feng M."/>
            <person name="Jian J."/>
            <person name="Zhang X."/>
            <person name="Luo G."/>
            <person name="Jiang Y."/>
            <person name="Liu J."/>
            <person name="Wang Z."/>
            <person name="Sha Y."/>
            <person name="Zhang B."/>
            <person name="Wu H."/>
            <person name="Tang D."/>
            <person name="Shen Q."/>
            <person name="Xue P."/>
            <person name="Zou S."/>
            <person name="Wang X."/>
            <person name="Liu X."/>
            <person name="Wang F."/>
            <person name="Yang Y."/>
            <person name="An X."/>
            <person name="Dong Z."/>
            <person name="Zhang K."/>
            <person name="Zhang X."/>
            <person name="Luo M.C."/>
            <person name="Dvorak J."/>
            <person name="Tong Y."/>
            <person name="Wang J."/>
            <person name="Yang H."/>
            <person name="Li Z."/>
            <person name="Wang D."/>
            <person name="Zhang A."/>
            <person name="Wang J."/>
        </authorList>
    </citation>
    <scope>NUCLEOTIDE SEQUENCE</scope>
    <source>
        <strain evidence="2">cv. G1812</strain>
    </source>
</reference>